<organism evidence="1">
    <name type="scientific">Spongospora subterranea</name>
    <dbReference type="NCBI Taxonomy" id="70186"/>
    <lineage>
        <taxon>Eukaryota</taxon>
        <taxon>Sar</taxon>
        <taxon>Rhizaria</taxon>
        <taxon>Endomyxa</taxon>
        <taxon>Phytomyxea</taxon>
        <taxon>Plasmodiophorida</taxon>
        <taxon>Plasmodiophoridae</taxon>
        <taxon>Spongospora</taxon>
    </lineage>
</organism>
<name>A0A0H5QSL0_9EUKA</name>
<proteinExistence type="predicted"/>
<evidence type="ECO:0000313" key="1">
    <source>
        <dbReference type="EMBL" id="CRZ04662.1"/>
    </source>
</evidence>
<dbReference type="AlphaFoldDB" id="A0A0H5QSL0"/>
<reference evidence="1" key="1">
    <citation type="submission" date="2015-04" db="EMBL/GenBank/DDBJ databases">
        <title>The genome sequence of the plant pathogenic Rhizarian Plasmodiophora brassicae reveals insights in its biotrophic life cycle and the origin of chitin synthesis.</title>
        <authorList>
            <person name="Schwelm A."/>
            <person name="Fogelqvist J."/>
            <person name="Knaust A."/>
            <person name="Julke S."/>
            <person name="Lilja T."/>
            <person name="Dhandapani V."/>
            <person name="Bonilla-Rosso G."/>
            <person name="Karlsson M."/>
            <person name="Shevchenko A."/>
            <person name="Choi S.R."/>
            <person name="Kim H.G."/>
            <person name="Park J.Y."/>
            <person name="Lim Y.P."/>
            <person name="Ludwig-Muller J."/>
            <person name="Dixelius C."/>
        </authorList>
    </citation>
    <scope>NUCLEOTIDE SEQUENCE</scope>
    <source>
        <tissue evidence="1">Potato root galls</tissue>
    </source>
</reference>
<protein>
    <submittedName>
        <fullName evidence="1">Uncharacterized protein</fullName>
    </submittedName>
</protein>
<dbReference type="EMBL" id="HACM01004220">
    <property type="protein sequence ID" value="CRZ04662.1"/>
    <property type="molecule type" value="Transcribed_RNA"/>
</dbReference>
<accession>A0A0H5QSL0</accession>
<sequence>MLIYFFHHLNLGNSNLSLSARALVLKPSTLKDWVNKSLRCKVSPCFPSLKSETVVQSIVLQHFAPGFLLEFVEDAFTPVNRSNEMNRWIADGFRKVLSGSVLSGSYLISETP</sequence>